<reference evidence="17" key="1">
    <citation type="submission" date="2025-08" db="UniProtKB">
        <authorList>
            <consortium name="Ensembl"/>
        </authorList>
    </citation>
    <scope>IDENTIFICATION</scope>
</reference>
<dbReference type="InterPro" id="IPR001357">
    <property type="entry name" value="BRCT_dom"/>
</dbReference>
<comment type="subcellular location">
    <subcellularLocation>
        <location evidence="2">Chromosome</location>
    </subcellularLocation>
    <subcellularLocation>
        <location evidence="3">Cytoplasm</location>
        <location evidence="3">Cytoskeleton</location>
        <location evidence="3">Microtubule organizing center</location>
        <location evidence="3">Centrosome</location>
    </subcellularLocation>
    <subcellularLocation>
        <location evidence="4">Cytoplasm</location>
        <location evidence="4">Cytoskeleton</location>
        <location evidence="4">Spindle pole</location>
    </subcellularLocation>
    <subcellularLocation>
        <location evidence="1">Nucleus</location>
    </subcellularLocation>
</comment>
<reference evidence="17" key="2">
    <citation type="submission" date="2025-09" db="UniProtKB">
        <authorList>
            <consortium name="Ensembl"/>
        </authorList>
    </citation>
    <scope>IDENTIFICATION</scope>
</reference>
<evidence type="ECO:0000256" key="4">
    <source>
        <dbReference type="ARBA" id="ARBA00004647"/>
    </source>
</evidence>
<dbReference type="PANTHER" id="PTHR13561:SF20">
    <property type="entry name" value="DNA TOPOISOMERASE 2-BINDING PROTEIN 1"/>
    <property type="match status" value="1"/>
</dbReference>
<sequence>RMKGSKEPFFVKFIKSSGNSEYFFKALESIKEFQSEEHLQILEEETALNVKENDKSLYICDPFRGGVFNHLKKLGCRIVGPQVVLYCMQSQRCVPRAEYPVYNMTMADVTVSCTSLEKDVREEIHKYVQMMGGCVYRDLNVSVTHLIAGEVGSKKYLVAASLKKPILLPSWVKALWNKSQQSIMRYTDVNMEDYACPVFLGCTICVTGLSSSDRREVQRLTAEHGGQYTGQLKMNECTHLIVQEPKGQKYECAKKWNVHCVSVQWFSDSIEKGFCQDETMYKIEAGSKLSNTPSTSTPTNNTNHTLSDVSHISNINLSGVNETACSSAMSSRLDPLPDELENLDISSFQAPEDLLDGCRIYLCGFSGKKLDKMRRLINCGGGVRFNQLNEDVTHVILGENNDELKHFLDKTAHRPHVVTAKWLLESFSKGYLHPVEQYIPLNYQLLENPILEQHGMKSILPKKTSLSKKEAVNVIKHQKATDDDFLSQYVNNNSTLDEAEKLTSTTISDVTHLTVQGENQSSICNGSLGESSALTEQGLFVRKRFLLLGFGEEDESCISDIIVENAGKILSLQSRTIADYAVVPLLGCTVKPTVGDVVTNTWLITCVEQQLLLDPQSNPLFTPVPVMEGVTPLEDCVLSFSQFTGAERDSLVYLAGLLGARVQEFFVRKANAKKGMFASTHLVVREPDGSKYEAAKKWNLPAVTVAWLLQSARTGKRADESKFLVENAEAEGWFLATTVKSPDSEQPTYLLEAGKKTAVTPLDINRFQSKAFQAVISHHIEKTTPLVQGGLPQKEPSLHLDTPSKFLSKDKLFKPSFDVKDALAALETPGGPDQKTRKLSTPLSEVIGRNLKLALANSTRHAVALTASPQLTAAQPEVEEEPKPLANVVIYVSKKLSKKQSELNAVAASLGADYRWCFDETVTHFIYKGGQNDNNKEYKSVKERGIHIVSEHWLLESAQEYKRLPESLFPHTYNPKMSLDISAVQEVRLSSSSKLPSTGKPAEENEEVVTAGEEQTVTSEAKGGKYFQNSLLTQALEMRENFQRQLQEIMSATSLVKPQGQRGSLSRNSSDGLPTTPDSTRSVRNGRSRALEALRQSRQALADINTEPSQSEQIVWDDPTAREERARLVSNFQWPNSPSQYTEQGQSNTNKNMDESAFKGSLADAEIAAIGKIRNTISLDPETPIKDHLIPTPQAPSIAFPLANPPVAPQPKEKAVTEDEKADEEPEKQRKFQLSSLNPPERFDYCHLIEELGGIVLEKQCFDPSCTHIVVGHPLRNEKFLASMAAGKWVLHRSYLEACRGAGCFVQEEDYEWGSNSILNVLPGINVNQKKLALAAMRWRKKIHKGRQETGIVEGAFSGWKVILNVDQTKEAGFRRLLQSGGAKVFSGHSVSLFKEATHLFADFSKLKPDDPRVDVAEAAAQGVNCLKPEYIADYLIQDPPPPMESYCLPEAGSYLQSNTGLETGLSQKRKAPGEMSRVKRSRIH</sequence>
<dbReference type="Proteomes" id="UP000694419">
    <property type="component" value="Unplaced"/>
</dbReference>
<dbReference type="FunFam" id="3.40.50.10190:FF:000029">
    <property type="entry name" value="DNA topoisomerase II binding protein 1"/>
    <property type="match status" value="1"/>
</dbReference>
<dbReference type="GO" id="GO:0007095">
    <property type="term" value="P:mitotic G2 DNA damage checkpoint signaling"/>
    <property type="evidence" value="ECO:0007669"/>
    <property type="project" value="TreeGrafter"/>
</dbReference>
<protein>
    <submittedName>
        <fullName evidence="17">DNA topoisomerase II binding protein 1</fullName>
    </submittedName>
</protein>
<dbReference type="CDD" id="cd17718">
    <property type="entry name" value="BRCT_TopBP1_rpt3"/>
    <property type="match status" value="1"/>
</dbReference>
<dbReference type="CDD" id="cd17738">
    <property type="entry name" value="BRCT_TopBP1_rpt7"/>
    <property type="match status" value="1"/>
</dbReference>
<feature type="domain" description="BRCT" evidence="16">
    <location>
        <begin position="1248"/>
        <end position="1313"/>
    </location>
</feature>
<evidence type="ECO:0000256" key="2">
    <source>
        <dbReference type="ARBA" id="ARBA00004286"/>
    </source>
</evidence>
<name>A0A8C3PQH9_9CHAR</name>
<evidence type="ECO:0000256" key="6">
    <source>
        <dbReference type="ARBA" id="ARBA00022490"/>
    </source>
</evidence>
<dbReference type="FunFam" id="3.40.50.10190:FF:000021">
    <property type="entry name" value="DNA topoisomerase II binding protein 1"/>
    <property type="match status" value="1"/>
</dbReference>
<dbReference type="InterPro" id="IPR049936">
    <property type="entry name" value="TopBP1_BRCT_8"/>
</dbReference>
<dbReference type="CDD" id="cd18434">
    <property type="entry name" value="BRCT_TopBP1_rpt5"/>
    <property type="match status" value="1"/>
</dbReference>
<dbReference type="FunFam" id="3.40.50.10190:FF:000010">
    <property type="entry name" value="DNA topoisomerase II binding protein 1"/>
    <property type="match status" value="1"/>
</dbReference>
<feature type="region of interest" description="Disordered" evidence="15">
    <location>
        <begin position="1462"/>
        <end position="1485"/>
    </location>
</feature>
<proteinExistence type="inferred from homology"/>
<feature type="domain" description="BRCT" evidence="16">
    <location>
        <begin position="350"/>
        <end position="440"/>
    </location>
</feature>
<keyword evidence="5" id="KW-0158">Chromosome</keyword>
<dbReference type="SMART" id="SM00292">
    <property type="entry name" value="BRCT"/>
    <property type="match status" value="9"/>
</dbReference>
<accession>A0A8C3PQH9</accession>
<feature type="region of interest" description="Disordered" evidence="15">
    <location>
        <begin position="991"/>
        <end position="1017"/>
    </location>
</feature>
<comment type="similarity">
    <text evidence="14">Belongs to the TOPBP1 family.</text>
</comment>
<evidence type="ECO:0000256" key="7">
    <source>
        <dbReference type="ARBA" id="ARBA00022553"/>
    </source>
</evidence>
<dbReference type="FunFam" id="3.40.50.10190:FF:000020">
    <property type="entry name" value="DNA topoisomerase II binding protein 1"/>
    <property type="match status" value="1"/>
</dbReference>
<evidence type="ECO:0000313" key="18">
    <source>
        <dbReference type="Proteomes" id="UP000694419"/>
    </source>
</evidence>
<evidence type="ECO:0000256" key="3">
    <source>
        <dbReference type="ARBA" id="ARBA00004300"/>
    </source>
</evidence>
<dbReference type="SUPFAM" id="SSF52113">
    <property type="entry name" value="BRCT domain"/>
    <property type="match status" value="6"/>
</dbReference>
<dbReference type="FunFam" id="3.40.50.10190:FF:000018">
    <property type="entry name" value="DNA topoisomerase 2-binding protein 1"/>
    <property type="match status" value="1"/>
</dbReference>
<dbReference type="GO" id="GO:0005813">
    <property type="term" value="C:centrosome"/>
    <property type="evidence" value="ECO:0007669"/>
    <property type="project" value="UniProtKB-SubCell"/>
</dbReference>
<evidence type="ECO:0000256" key="11">
    <source>
        <dbReference type="ARBA" id="ARBA00023204"/>
    </source>
</evidence>
<dbReference type="FunFam" id="3.40.50.10190:FF:000033">
    <property type="entry name" value="DNA topoisomerase II binding protein 1"/>
    <property type="match status" value="1"/>
</dbReference>
<evidence type="ECO:0000256" key="9">
    <source>
        <dbReference type="ARBA" id="ARBA00022763"/>
    </source>
</evidence>
<dbReference type="GO" id="GO:0003677">
    <property type="term" value="F:DNA binding"/>
    <property type="evidence" value="ECO:0007669"/>
    <property type="project" value="UniProtKB-KW"/>
</dbReference>
<evidence type="ECO:0000256" key="10">
    <source>
        <dbReference type="ARBA" id="ARBA00023125"/>
    </source>
</evidence>
<feature type="region of interest" description="Disordered" evidence="15">
    <location>
        <begin position="1191"/>
        <end position="1233"/>
    </location>
</feature>
<feature type="region of interest" description="Disordered" evidence="15">
    <location>
        <begin position="1054"/>
        <end position="1085"/>
    </location>
</feature>
<dbReference type="CDD" id="cd17749">
    <property type="entry name" value="BRCT_TopBP1_rpt4"/>
    <property type="match status" value="1"/>
</dbReference>
<evidence type="ECO:0000256" key="12">
    <source>
        <dbReference type="ARBA" id="ARBA00023212"/>
    </source>
</evidence>
<keyword evidence="10" id="KW-0238">DNA-binding</keyword>
<evidence type="ECO:0000256" key="13">
    <source>
        <dbReference type="ARBA" id="ARBA00023242"/>
    </source>
</evidence>
<feature type="domain" description="BRCT" evidence="16">
    <location>
        <begin position="628"/>
        <end position="725"/>
    </location>
</feature>
<keyword evidence="18" id="KW-1185">Reference proteome</keyword>
<keyword evidence="13" id="KW-0539">Nucleus</keyword>
<dbReference type="InterPro" id="IPR035960">
    <property type="entry name" value="Secretoglobin_sf"/>
</dbReference>
<dbReference type="Pfam" id="PF00533">
    <property type="entry name" value="BRCT"/>
    <property type="match status" value="4"/>
</dbReference>
<evidence type="ECO:0000313" key="17">
    <source>
        <dbReference type="Ensembl" id="ENSCPGP00000020018.1"/>
    </source>
</evidence>
<dbReference type="PROSITE" id="PS50172">
    <property type="entry name" value="BRCT"/>
    <property type="match status" value="7"/>
</dbReference>
<dbReference type="CDD" id="cd17727">
    <property type="entry name" value="BRCT_TopBP1_rpt6"/>
    <property type="match status" value="1"/>
</dbReference>
<dbReference type="GO" id="GO:0000922">
    <property type="term" value="C:spindle pole"/>
    <property type="evidence" value="ECO:0007669"/>
    <property type="project" value="UniProtKB-SubCell"/>
</dbReference>
<keyword evidence="9" id="KW-0227">DNA damage</keyword>
<keyword evidence="11" id="KW-0234">DNA repair</keyword>
<dbReference type="GO" id="GO:0006281">
    <property type="term" value="P:DNA repair"/>
    <property type="evidence" value="ECO:0007669"/>
    <property type="project" value="UniProtKB-KW"/>
</dbReference>
<dbReference type="FunFam" id="3.40.50.10190:FF:000022">
    <property type="entry name" value="DNA topoisomerase II binding protein 1"/>
    <property type="match status" value="1"/>
</dbReference>
<dbReference type="GO" id="GO:0005694">
    <property type="term" value="C:chromosome"/>
    <property type="evidence" value="ECO:0007669"/>
    <property type="project" value="UniProtKB-SubCell"/>
</dbReference>
<dbReference type="FunFam" id="3.40.50.10190:FF:000028">
    <property type="entry name" value="DNA topoisomerase 2-binding protein 1 isoform X1"/>
    <property type="match status" value="1"/>
</dbReference>
<evidence type="ECO:0000256" key="5">
    <source>
        <dbReference type="ARBA" id="ARBA00022454"/>
    </source>
</evidence>
<dbReference type="CDD" id="cd17737">
    <property type="entry name" value="BRCT_TopBP1_rpt1"/>
    <property type="match status" value="1"/>
</dbReference>
<dbReference type="GO" id="GO:0006270">
    <property type="term" value="P:DNA replication initiation"/>
    <property type="evidence" value="ECO:0007669"/>
    <property type="project" value="TreeGrafter"/>
</dbReference>
<dbReference type="Pfam" id="PF21298">
    <property type="entry name" value="TopBP1_BRCT0"/>
    <property type="match status" value="1"/>
</dbReference>
<dbReference type="GO" id="GO:0033314">
    <property type="term" value="P:mitotic DNA replication checkpoint signaling"/>
    <property type="evidence" value="ECO:0007669"/>
    <property type="project" value="TreeGrafter"/>
</dbReference>
<keyword evidence="12" id="KW-0206">Cytoskeleton</keyword>
<dbReference type="CDD" id="cd17728">
    <property type="entry name" value="BRCT_TopBP1_rpt8"/>
    <property type="match status" value="1"/>
</dbReference>
<evidence type="ECO:0000256" key="14">
    <source>
        <dbReference type="ARBA" id="ARBA00061360"/>
    </source>
</evidence>
<feature type="domain" description="BRCT" evidence="16">
    <location>
        <begin position="194"/>
        <end position="283"/>
    </location>
</feature>
<dbReference type="Pfam" id="PF12738">
    <property type="entry name" value="PTCB-BRCT"/>
    <property type="match status" value="2"/>
</dbReference>
<dbReference type="SUPFAM" id="SSF48201">
    <property type="entry name" value="Uteroglobin-like"/>
    <property type="match status" value="1"/>
</dbReference>
<dbReference type="InterPro" id="IPR059215">
    <property type="entry name" value="BRCT2_TopBP1-like"/>
</dbReference>
<dbReference type="FunFam" id="3.40.50.10190:FF:000023">
    <property type="entry name" value="DNA topoisomerase II binding protein 1"/>
    <property type="match status" value="1"/>
</dbReference>
<dbReference type="PANTHER" id="PTHR13561">
    <property type="entry name" value="DNA REPLICATION REGULATOR DPB11-RELATED"/>
    <property type="match status" value="1"/>
</dbReference>
<evidence type="ECO:0000256" key="15">
    <source>
        <dbReference type="SAM" id="MobiDB-lite"/>
    </source>
</evidence>
<keyword evidence="8" id="KW-0677">Repeat</keyword>
<feature type="region of interest" description="Disordered" evidence="15">
    <location>
        <begin position="1130"/>
        <end position="1151"/>
    </location>
</feature>
<feature type="domain" description="BRCT" evidence="16">
    <location>
        <begin position="1352"/>
        <end position="1449"/>
    </location>
</feature>
<dbReference type="GO" id="GO:0005634">
    <property type="term" value="C:nucleus"/>
    <property type="evidence" value="ECO:0007669"/>
    <property type="project" value="UniProtKB-SubCell"/>
</dbReference>
<dbReference type="Ensembl" id="ENSCPGT00000021932.1">
    <property type="protein sequence ID" value="ENSCPGP00000020018.1"/>
    <property type="gene ID" value="ENSCPGG00000013546.1"/>
</dbReference>
<feature type="domain" description="BRCT" evidence="16">
    <location>
        <begin position="121"/>
        <end position="172"/>
    </location>
</feature>
<dbReference type="CDD" id="cd17731">
    <property type="entry name" value="BRCT_TopBP1_rpt2_like"/>
    <property type="match status" value="1"/>
</dbReference>
<dbReference type="InterPro" id="IPR057595">
    <property type="entry name" value="TopB1_SLF1_BRCT"/>
</dbReference>
<evidence type="ECO:0000256" key="1">
    <source>
        <dbReference type="ARBA" id="ARBA00004123"/>
    </source>
</evidence>
<evidence type="ECO:0000256" key="8">
    <source>
        <dbReference type="ARBA" id="ARBA00022737"/>
    </source>
</evidence>
<dbReference type="InterPro" id="IPR049542">
    <property type="entry name" value="TopBP1-like_BRCT0"/>
</dbReference>
<feature type="domain" description="BRCT" evidence="16">
    <location>
        <begin position="880"/>
        <end position="971"/>
    </location>
</feature>
<dbReference type="Pfam" id="PF23294">
    <property type="entry name" value="BRCT_TopB1_SLF1"/>
    <property type="match status" value="1"/>
</dbReference>
<dbReference type="InterPro" id="IPR036420">
    <property type="entry name" value="BRCT_dom_sf"/>
</dbReference>
<dbReference type="InterPro" id="IPR044737">
    <property type="entry name" value="TopBP1_BRCT_1"/>
</dbReference>
<keyword evidence="6" id="KW-0963">Cytoplasm</keyword>
<evidence type="ECO:0000259" key="16">
    <source>
        <dbReference type="PROSITE" id="PS50172"/>
    </source>
</evidence>
<keyword evidence="7" id="KW-0597">Phosphoprotein</keyword>
<dbReference type="Gene3D" id="3.40.50.10190">
    <property type="entry name" value="BRCT domain"/>
    <property type="match status" value="9"/>
</dbReference>
<organism evidence="17 18">
    <name type="scientific">Calidris pygmaea</name>
    <name type="common">Spoon-billed sandpiper</name>
    <dbReference type="NCBI Taxonomy" id="425635"/>
    <lineage>
        <taxon>Eukaryota</taxon>
        <taxon>Metazoa</taxon>
        <taxon>Chordata</taxon>
        <taxon>Craniata</taxon>
        <taxon>Vertebrata</taxon>
        <taxon>Euteleostomi</taxon>
        <taxon>Archelosauria</taxon>
        <taxon>Archosauria</taxon>
        <taxon>Dinosauria</taxon>
        <taxon>Saurischia</taxon>
        <taxon>Theropoda</taxon>
        <taxon>Coelurosauria</taxon>
        <taxon>Aves</taxon>
        <taxon>Neognathae</taxon>
        <taxon>Neoaves</taxon>
        <taxon>Charadriiformes</taxon>
        <taxon>Scolopacidae</taxon>
        <taxon>Calidris</taxon>
    </lineage>
</organism>